<evidence type="ECO:0000256" key="4">
    <source>
        <dbReference type="ARBA" id="ARBA00023069"/>
    </source>
</evidence>
<protein>
    <submittedName>
        <fullName evidence="7">Intraflagellar transport particle protein</fullName>
    </submittedName>
</protein>
<keyword evidence="2" id="KW-0853">WD repeat</keyword>
<reference evidence="7" key="1">
    <citation type="journal article" date="2022" name="bioRxiv">
        <title>Genomics of Preaxostyla Flagellates Illuminates Evolutionary Transitions and the Path Towards Mitochondrial Loss.</title>
        <authorList>
            <person name="Novak L.V.F."/>
            <person name="Treitli S.C."/>
            <person name="Pyrih J."/>
            <person name="Halakuc P."/>
            <person name="Pipaliya S.V."/>
            <person name="Vacek V."/>
            <person name="Brzon O."/>
            <person name="Soukal P."/>
            <person name="Eme L."/>
            <person name="Dacks J.B."/>
            <person name="Karnkowska A."/>
            <person name="Elias M."/>
            <person name="Hampl V."/>
        </authorList>
    </citation>
    <scope>NUCLEOTIDE SEQUENCE</scope>
    <source>
        <strain evidence="7">RCP-MX</strain>
    </source>
</reference>
<keyword evidence="3" id="KW-0677">Repeat</keyword>
<comment type="caution">
    <text evidence="7">The sequence shown here is derived from an EMBL/GenBank/DDBJ whole genome shotgun (WGS) entry which is preliminary data.</text>
</comment>
<evidence type="ECO:0000256" key="2">
    <source>
        <dbReference type="ARBA" id="ARBA00022574"/>
    </source>
</evidence>
<dbReference type="Proteomes" id="UP001141327">
    <property type="component" value="Unassembled WGS sequence"/>
</dbReference>
<evidence type="ECO:0000313" key="7">
    <source>
        <dbReference type="EMBL" id="KAJ4452380.1"/>
    </source>
</evidence>
<comment type="subcellular location">
    <subcellularLocation>
        <location evidence="1">Cell projection</location>
        <location evidence="1">Cilium</location>
    </subcellularLocation>
</comment>
<name>A0ABQ8U097_9EUKA</name>
<dbReference type="EMBL" id="JAPMOS010000576">
    <property type="protein sequence ID" value="KAJ4452380.1"/>
    <property type="molecule type" value="Genomic_DNA"/>
</dbReference>
<evidence type="ECO:0000259" key="6">
    <source>
        <dbReference type="Pfam" id="PF24762"/>
    </source>
</evidence>
<dbReference type="Pfam" id="PF24762">
    <property type="entry name" value="TPR_IF140-IFT172"/>
    <property type="match status" value="1"/>
</dbReference>
<evidence type="ECO:0000256" key="1">
    <source>
        <dbReference type="ARBA" id="ARBA00004138"/>
    </source>
</evidence>
<gene>
    <name evidence="7" type="ORF">PAPYR_13509</name>
</gene>
<keyword evidence="4" id="KW-0969">Cilium</keyword>
<keyword evidence="8" id="KW-1185">Reference proteome</keyword>
<dbReference type="PANTHER" id="PTHR15722:SF7">
    <property type="entry name" value="INTRAFLAGELLAR TRANSPORT PROTEIN 140 HOMOLOG"/>
    <property type="match status" value="1"/>
</dbReference>
<dbReference type="PANTHER" id="PTHR15722">
    <property type="entry name" value="IFT140/172-RELATED"/>
    <property type="match status" value="1"/>
</dbReference>
<dbReference type="InterPro" id="IPR056168">
    <property type="entry name" value="TPR_IF140/IFT172/WDR19"/>
</dbReference>
<evidence type="ECO:0000256" key="3">
    <source>
        <dbReference type="ARBA" id="ARBA00022737"/>
    </source>
</evidence>
<organism evidence="7 8">
    <name type="scientific">Paratrimastix pyriformis</name>
    <dbReference type="NCBI Taxonomy" id="342808"/>
    <lineage>
        <taxon>Eukaryota</taxon>
        <taxon>Metamonada</taxon>
        <taxon>Preaxostyla</taxon>
        <taxon>Paratrimastigidae</taxon>
        <taxon>Paratrimastix</taxon>
    </lineage>
</organism>
<accession>A0ABQ8U097</accession>
<feature type="domain" description="IF140/IFT172/WDR19 TPR" evidence="6">
    <location>
        <begin position="49"/>
        <end position="176"/>
    </location>
</feature>
<sequence length="183" mass="20263">MDAIHLNSPVAAYHLARQFEAQGKVPPALRPSTMYSAPFSPPAPLARMTQEAIKFFSKAHRYNHAIRLAKEFDMDDELMTLAIQSAPALMVDAAKFFEQKAMYDRAVLLYRKGGALGRAIELCFRANLRDSLQQIADDLTPDADPSLLAQCAEFFASTQRFDKAVKLLVSAKEYAKVGQSPPA</sequence>
<proteinExistence type="predicted"/>
<evidence type="ECO:0000313" key="8">
    <source>
        <dbReference type="Proteomes" id="UP001141327"/>
    </source>
</evidence>
<evidence type="ECO:0000256" key="5">
    <source>
        <dbReference type="ARBA" id="ARBA00023273"/>
    </source>
</evidence>
<keyword evidence="5" id="KW-0966">Cell projection</keyword>